<feature type="region of interest" description="Disordered" evidence="1">
    <location>
        <begin position="1146"/>
        <end position="1180"/>
    </location>
</feature>
<feature type="compositionally biased region" description="Polar residues" evidence="1">
    <location>
        <begin position="1303"/>
        <end position="1319"/>
    </location>
</feature>
<feature type="compositionally biased region" description="Polar residues" evidence="1">
    <location>
        <begin position="1236"/>
        <end position="1250"/>
    </location>
</feature>
<dbReference type="EMBL" id="MVGT01004287">
    <property type="protein sequence ID" value="OVA00788.1"/>
    <property type="molecule type" value="Genomic_DNA"/>
</dbReference>
<organism evidence="2 3">
    <name type="scientific">Macleaya cordata</name>
    <name type="common">Five-seeded plume-poppy</name>
    <name type="synonym">Bocconia cordata</name>
    <dbReference type="NCBI Taxonomy" id="56857"/>
    <lineage>
        <taxon>Eukaryota</taxon>
        <taxon>Viridiplantae</taxon>
        <taxon>Streptophyta</taxon>
        <taxon>Embryophyta</taxon>
        <taxon>Tracheophyta</taxon>
        <taxon>Spermatophyta</taxon>
        <taxon>Magnoliopsida</taxon>
        <taxon>Ranunculales</taxon>
        <taxon>Papaveraceae</taxon>
        <taxon>Papaveroideae</taxon>
        <taxon>Macleaya</taxon>
    </lineage>
</organism>
<feature type="compositionally biased region" description="Polar residues" evidence="1">
    <location>
        <begin position="18"/>
        <end position="64"/>
    </location>
</feature>
<evidence type="ECO:0000256" key="1">
    <source>
        <dbReference type="SAM" id="MobiDB-lite"/>
    </source>
</evidence>
<proteinExistence type="predicted"/>
<feature type="compositionally biased region" description="Basic and acidic residues" evidence="1">
    <location>
        <begin position="1054"/>
        <end position="1063"/>
    </location>
</feature>
<dbReference type="PANTHER" id="PTHR31267">
    <property type="entry name" value="DENTIN SIALOPHOSPHOPROTEIN-LIKE PROTEIN"/>
    <property type="match status" value="1"/>
</dbReference>
<dbReference type="PANTHER" id="PTHR31267:SF2">
    <property type="entry name" value="EXPRESSED PROTEIN"/>
    <property type="match status" value="1"/>
</dbReference>
<feature type="compositionally biased region" description="Basic and acidic residues" evidence="1">
    <location>
        <begin position="1146"/>
        <end position="1156"/>
    </location>
</feature>
<feature type="compositionally biased region" description="Polar residues" evidence="1">
    <location>
        <begin position="1065"/>
        <end position="1084"/>
    </location>
</feature>
<protein>
    <submittedName>
        <fullName evidence="2">Uncharacterized protein</fullName>
    </submittedName>
</protein>
<evidence type="ECO:0000313" key="2">
    <source>
        <dbReference type="EMBL" id="OVA00788.1"/>
    </source>
</evidence>
<feature type="compositionally biased region" description="Polar residues" evidence="1">
    <location>
        <begin position="819"/>
        <end position="837"/>
    </location>
</feature>
<feature type="region of interest" description="Disordered" evidence="1">
    <location>
        <begin position="1235"/>
        <end position="1321"/>
    </location>
</feature>
<feature type="compositionally biased region" description="Polar residues" evidence="1">
    <location>
        <begin position="1035"/>
        <end position="1050"/>
    </location>
</feature>
<reference evidence="2 3" key="1">
    <citation type="journal article" date="2017" name="Mol. Plant">
        <title>The Genome of Medicinal Plant Macleaya cordata Provides New Insights into Benzylisoquinoline Alkaloids Metabolism.</title>
        <authorList>
            <person name="Liu X."/>
            <person name="Liu Y."/>
            <person name="Huang P."/>
            <person name="Ma Y."/>
            <person name="Qing Z."/>
            <person name="Tang Q."/>
            <person name="Cao H."/>
            <person name="Cheng P."/>
            <person name="Zheng Y."/>
            <person name="Yuan Z."/>
            <person name="Zhou Y."/>
            <person name="Liu J."/>
            <person name="Tang Z."/>
            <person name="Zhuo Y."/>
            <person name="Zhang Y."/>
            <person name="Yu L."/>
            <person name="Huang J."/>
            <person name="Yang P."/>
            <person name="Peng Q."/>
            <person name="Zhang J."/>
            <person name="Jiang W."/>
            <person name="Zhang Z."/>
            <person name="Lin K."/>
            <person name="Ro D.K."/>
            <person name="Chen X."/>
            <person name="Xiong X."/>
            <person name="Shang Y."/>
            <person name="Huang S."/>
            <person name="Zeng J."/>
        </authorList>
    </citation>
    <scope>NUCLEOTIDE SEQUENCE [LARGE SCALE GENOMIC DNA]</scope>
    <source>
        <strain evidence="3">cv. BLH2017</strain>
        <tissue evidence="2">Root</tissue>
    </source>
</reference>
<dbReference type="InParanoid" id="A0A200PRJ0"/>
<gene>
    <name evidence="2" type="ORF">BVC80_9083g86</name>
</gene>
<dbReference type="FunCoup" id="A0A200PRJ0">
    <property type="interactions" value="3494"/>
</dbReference>
<feature type="compositionally biased region" description="Low complexity" evidence="1">
    <location>
        <begin position="1001"/>
        <end position="1020"/>
    </location>
</feature>
<feature type="region of interest" description="Disordered" evidence="1">
    <location>
        <begin position="395"/>
        <end position="423"/>
    </location>
</feature>
<feature type="region of interest" description="Disordered" evidence="1">
    <location>
        <begin position="973"/>
        <end position="1115"/>
    </location>
</feature>
<dbReference type="Proteomes" id="UP000195402">
    <property type="component" value="Unassembled WGS sequence"/>
</dbReference>
<feature type="compositionally biased region" description="Polar residues" evidence="1">
    <location>
        <begin position="1270"/>
        <end position="1279"/>
    </location>
</feature>
<feature type="region of interest" description="Disordered" evidence="1">
    <location>
        <begin position="1443"/>
        <end position="1470"/>
    </location>
</feature>
<feature type="region of interest" description="Disordered" evidence="1">
    <location>
        <begin position="18"/>
        <end position="78"/>
    </location>
</feature>
<evidence type="ECO:0000313" key="3">
    <source>
        <dbReference type="Proteomes" id="UP000195402"/>
    </source>
</evidence>
<dbReference type="STRING" id="56857.A0A200PRJ0"/>
<dbReference type="OMA" id="QFHPTQH"/>
<accession>A0A200PRJ0</accession>
<feature type="compositionally biased region" description="Polar residues" evidence="1">
    <location>
        <begin position="794"/>
        <end position="810"/>
    </location>
</feature>
<keyword evidence="3" id="KW-1185">Reference proteome</keyword>
<feature type="region of interest" description="Disordered" evidence="1">
    <location>
        <begin position="794"/>
        <end position="871"/>
    </location>
</feature>
<dbReference type="OrthoDB" id="1926238at2759"/>
<comment type="caution">
    <text evidence="2">The sequence shown here is derived from an EMBL/GenBank/DDBJ whole genome shotgun (WGS) entry which is preliminary data.</text>
</comment>
<feature type="region of interest" description="Disordered" evidence="1">
    <location>
        <begin position="654"/>
        <end position="678"/>
    </location>
</feature>
<sequence length="1828" mass="199339">MPGNEVADKVHNFFEQDNLSQGQHQSQVPSGNWPLLNSNPLVGNQRQGGTQISSNLKNYGVPQSDSERGNGWESPRMPLGTNLTQLTSRAEFAKSQSRNQQLTLNGFTREHQGFQTRQNQAEFEFLGDDAVSDRHNLTPGSLSILESQQGNATEHRSVMARSSGRLETAEAPINFDFLGGQPQLTRGQQLGVPQPQPRQQAGFNDMPPWQHNLMLKQLQLQRQRQLQLLEQSARHQNPMNQSSAMVKQAAGEQLLSVFNGMPIHDGSNFFWPSELMGGDPKVLSTSQMPMVGNMRSPAVQGSGNGPVFSHEQGQVSRSMGLVHQQFDQSLFGAPVTNTRGALNQYPNQGISHDCNDMLHKASGNQVPKPMMQSSAFNNSFHGNQSAVIQDEEVHGRQEPGGWSGNLQEKGVPQVGPSHSSVSLDPTEKKILFDTDENIWEAPLGGSGNMGAGGFGNSLEVGGSWTALMQYCVAEPSSSDTGLQDEWSDLSYQQTERSTGNQQPVTFRDAGKERANWVDNSMQCASSLTSRPFPLFDDANMGSSGCSIGGFQQPGVKLSFQHGEIVQNNVSHESIQGTPKGAGPWLDQSVQQNSLVEGIRQVRPPMIAENASEGAWDGQIYEQSESSAHSAETELNAQKMQGSWVHQKSTSSYNIGVAPSNKQNGWNITDSSQSGDAPSKIRENLSAIQLSQRSDKKRGVHTEKDHDVGMWKIAAVPNSSIARNNQEMDQQTINRHHIDYGQHSVDSLAKYNGGENVGNYQNQLDKGPQILESSLNNPDRVTGENCEGKQLNFYQKESSNDSQKSNQSHHTITGGGQKKNLWSSASDSHALTSGNQMFEGQVGRPTFGSRDFQHHPMGNLEVNVDPNDTKRQVTHSEALSQQVARGSQGHEHGYFGQSKFVGHVRDNTVDMGKGHSSNFQGNPKGPMEISSRGIRPGYGSSISGSFDGKTGLFGPSQKAFQASQNMLELIHKVDQSREQSTVKHFGSSDISPSSEMPESEASDASIAQLQGNQLSSSQGFGLRLGPPSQRLPVSNHAFSPQNSSQTVNDLNSRYVDSDVREKGRVLSTSSMQTSRLSHDMSQGGNKDNKFCISGQSGNETSNMHEKSSGAFTSGLQFPRNELQPQHMSSASGHVMTNHSFDRLTSRFRQPHDSHDGSLADQSAQASLHGANSRIPPMSHDPGQERAVLEAVPASQPSVMPGMSQQGAFPVLHNVWNNVVPNQQHVASGRAHKVPFQSIHSSNNNPATTSLATPKPDGQDIKKGGIGPSDYGTCSVNSQHSFGEERLENESPWQQTPPEKADLAPQTSGASQGTQAVTARSRQLEVDRGRYGNDPALAQTGHVSLQTSAACNRDIEAFGRSLRQSQGLHQTYSLLHQVQAMKGVETDPTKNDAKRFKGADCGQDVQRIAAKAGQQLFYGYKTVARDTVDNELKTAGRPISFPSDNSKTVTFSSEAREDQNTVASSKPGLGDIPSQDRVAFGHKSYQIHSGQPSLTPVGSQINPQMAPSWFEQYGALKNGQMPLMPYAQGTMQNVAQQLIFGKASEILHGNTSTKQVHADTTQVGGESTSTTLVGSELVSHSLPPDYADQSLAIVEPKKRKSATLELLPWHKEVAHGSQRLQTISMAEQDWAQAANRLIEKLEDETEMSEDGQLLFRSRRRLIMTAQLMQQLLRPPPPAILSSDATSNYESVTYTVAKLALGDACSLLSYSGNDSRVAPEKGNTTSTRIKTAKRPCDLYFSEVVENFITRAKKLENDLLRLDKRASILDIRLESQDLEKFSVINRFAKFHGRGNADVADTGSNTQKTCPQRYVTAFAMPRNVPEGVQCLSL</sequence>
<feature type="compositionally biased region" description="Polar residues" evidence="1">
    <location>
        <begin position="654"/>
        <end position="675"/>
    </location>
</feature>
<feature type="compositionally biased region" description="Low complexity" evidence="1">
    <location>
        <begin position="986"/>
        <end position="995"/>
    </location>
</feature>
<name>A0A200PRJ0_MACCD</name>